<proteinExistence type="predicted"/>
<evidence type="ECO:0000313" key="2">
    <source>
        <dbReference type="Proteomes" id="UP000204594"/>
    </source>
</evidence>
<evidence type="ECO:0000313" key="1">
    <source>
        <dbReference type="EMBL" id="APC26078.1"/>
    </source>
</evidence>
<accession>A0A1J0FAR4</accession>
<dbReference type="Proteomes" id="UP000204594">
    <property type="component" value="Segment"/>
</dbReference>
<dbReference type="RefSeq" id="YP_009325356.1">
    <property type="nucleotide sequence ID" value="NC_031948.1"/>
</dbReference>
<sequence>MSCPRSGTEAPSHVTTVIRASGRASLDSRYCLQSSDVEFISLTDPRLACKEFVYYRPVGEKLSQHSLYVNCCGERTVYKISFPEGGCINTRVFNKI</sequence>
<reference evidence="1 2" key="1">
    <citation type="journal article" date="2016" name="J. Virol.">
        <title>Evolution and cryo-EM capsid structure of a North American bat adenovirus and its relationship to other mastadenoviruses.</title>
        <authorList>
            <person name="Hackenbrack N."/>
            <person name="Rogers M.B."/>
            <person name="Ashley R.E."/>
            <person name="Keel M.K."/>
            <person name="Kubiski S.V."/>
            <person name="Bryan J.A."/>
            <person name="Ghedin E."/>
            <person name="Holmes E.C."/>
            <person name="Hafenstein S.L."/>
            <person name="Allison A.B."/>
        </authorList>
    </citation>
    <scope>NUCLEOTIDE SEQUENCE [LARGE SCALE GENOMIC DNA]</scope>
    <source>
        <strain evidence="1">250-A</strain>
    </source>
</reference>
<dbReference type="EMBL" id="KX871230">
    <property type="protein sequence ID" value="APC26078.1"/>
    <property type="molecule type" value="Genomic_DNA"/>
</dbReference>
<dbReference type="OrthoDB" id="27835at10239"/>
<name>A0A1J0FAR4_9ADEN</name>
<organism evidence="1 2">
    <name type="scientific">Bat mastadenovirus G</name>
    <dbReference type="NCBI Taxonomy" id="2015376"/>
    <lineage>
        <taxon>Viruses</taxon>
        <taxon>Varidnaviria</taxon>
        <taxon>Bamfordvirae</taxon>
        <taxon>Preplasmiviricota</taxon>
        <taxon>Polisuviricotina</taxon>
        <taxon>Pharingeaviricetes</taxon>
        <taxon>Rowavirales</taxon>
        <taxon>Adenoviridae</taxon>
        <taxon>Mastadenovirus</taxon>
        <taxon>Mastadenovirus magnauris</taxon>
    </lineage>
</organism>
<keyword evidence="2" id="KW-1185">Reference proteome</keyword>
<protein>
    <submittedName>
        <fullName evidence="1">E4 ORF 6/7</fullName>
    </submittedName>
</protein>
<dbReference type="KEGG" id="vg:39105740"/>
<dbReference type="GeneID" id="39105740"/>